<dbReference type="PANTHER" id="PTHR37261:SF1">
    <property type="entry name" value="40S RIBOSOMAL PROTEIN S27"/>
    <property type="match status" value="1"/>
</dbReference>
<accession>A0AAV1D855</accession>
<name>A0AAV1D855_OLDCO</name>
<sequence>MEDTHSNPPKNSDHDADGGGGGSSSDNVAWSPESTWIIASGSLENSITFDSYEDDDSTGETDCPPRDYTPLILKPPSPDSGPCEIKLCFMNRYNILQIYVRSTARTFEIYQSKSQQYGEEYLCTARCSVAVRDDEVLQAKFSEESLKDTAIKPSVDKSDEEETDAASEDDWVDVKVLDSPLTQDVVQQGFVQDYYEATVEISDSDPCTLVTIRFLSLQSKDFVFIDEIYVFGELVGPIQSGSQAPDVTSSAANPLMTMLFPAILQLSKSRANKLQADEASDKMVKSIGVEDLSNATDVTDVEPRIPGEVSVPDQQFLKLQDSEILERVNNLEVLSEVTEIPRDEKSNADHQYVKFQDLDKCTADRCATESANIQIHEPNLAGNSSNDPRVTRDSPYHRIDEVLEQLVSRVSRIEEVCLRFEENMLKPINRMEMRLQRVEEQLESLVKQSDASGLPAGTRFSAPSFSCNSNSSSIHKDGSDGHSFSRKLALDKGESSSCDLLNTCEGVPDSEEPPRLFPSLVVTAPEFSCIEDDQDADGIETFKRNNQDADATETFKRNNQDADGTEPFEGENQDVDVIKPFEGNNHVADVSKSFTDSPKIKPRSCLIDDVLAAALSNFLLSSRDNPSEHKRTSSSDYGASEIVGNEMSLQNAETLECSIHKVTSSVSDHEDPPKYTQILTVTAPEFTSDEIDGEEDSDSVHLPSEEASNPPSRTDGSYLVPPSLFENDSVEVSSETSRCVENKSAFEQFTITGDICSSETVSSETSRCVENKSAFDQFTITGDICSSETVENQFFEKYSFPWLLDGSSSSSIYQTQDSVTTDLCEAVKVADQRDSTTIPLSPGKRDFLEQNLFESASEEKDLFDKLFESGIGDARFTGGNSSTQTSLVTSLDRHPPPLPLNFTANSPRESGGIDFSADEYKFIAFEGNDFIDPQSSERLLLELGIYDTMPNFEEESSGLVGNHNTTSNQEMLASLI</sequence>
<evidence type="ECO:0000313" key="3">
    <source>
        <dbReference type="Proteomes" id="UP001161247"/>
    </source>
</evidence>
<evidence type="ECO:0000256" key="1">
    <source>
        <dbReference type="SAM" id="MobiDB-lite"/>
    </source>
</evidence>
<feature type="compositionally biased region" description="Polar residues" evidence="1">
    <location>
        <begin position="706"/>
        <end position="715"/>
    </location>
</feature>
<feature type="region of interest" description="Disordered" evidence="1">
    <location>
        <begin position="684"/>
        <end position="718"/>
    </location>
</feature>
<keyword evidence="3" id="KW-1185">Reference proteome</keyword>
<evidence type="ECO:0000313" key="2">
    <source>
        <dbReference type="EMBL" id="CAI9103048.1"/>
    </source>
</evidence>
<proteinExistence type="predicted"/>
<dbReference type="AlphaFoldDB" id="A0AAV1D855"/>
<feature type="compositionally biased region" description="Polar residues" evidence="1">
    <location>
        <begin position="1"/>
        <end position="10"/>
    </location>
</feature>
<protein>
    <submittedName>
        <fullName evidence="2">OLC1v1001477C2</fullName>
    </submittedName>
</protein>
<dbReference type="EMBL" id="OX459121">
    <property type="protein sequence ID" value="CAI9103048.1"/>
    <property type="molecule type" value="Genomic_DNA"/>
</dbReference>
<dbReference type="Proteomes" id="UP001161247">
    <property type="component" value="Chromosome 4"/>
</dbReference>
<feature type="region of interest" description="Disordered" evidence="1">
    <location>
        <begin position="1"/>
        <end position="29"/>
    </location>
</feature>
<reference evidence="2" key="1">
    <citation type="submission" date="2023-03" db="EMBL/GenBank/DDBJ databases">
        <authorList>
            <person name="Julca I."/>
        </authorList>
    </citation>
    <scope>NUCLEOTIDE SEQUENCE</scope>
</reference>
<gene>
    <name evidence="2" type="ORF">OLC1_LOCUS12280</name>
</gene>
<dbReference type="PANTHER" id="PTHR37261">
    <property type="entry name" value="40S RIBOSOMAL PROTEIN S27"/>
    <property type="match status" value="1"/>
</dbReference>
<feature type="region of interest" description="Disordered" evidence="1">
    <location>
        <begin position="465"/>
        <end position="485"/>
    </location>
</feature>
<feature type="compositionally biased region" description="Acidic residues" evidence="1">
    <location>
        <begin position="687"/>
        <end position="697"/>
    </location>
</feature>
<organism evidence="2 3">
    <name type="scientific">Oldenlandia corymbosa var. corymbosa</name>
    <dbReference type="NCBI Taxonomy" id="529605"/>
    <lineage>
        <taxon>Eukaryota</taxon>
        <taxon>Viridiplantae</taxon>
        <taxon>Streptophyta</taxon>
        <taxon>Embryophyta</taxon>
        <taxon>Tracheophyta</taxon>
        <taxon>Spermatophyta</taxon>
        <taxon>Magnoliopsida</taxon>
        <taxon>eudicotyledons</taxon>
        <taxon>Gunneridae</taxon>
        <taxon>Pentapetalae</taxon>
        <taxon>asterids</taxon>
        <taxon>lamiids</taxon>
        <taxon>Gentianales</taxon>
        <taxon>Rubiaceae</taxon>
        <taxon>Rubioideae</taxon>
        <taxon>Spermacoceae</taxon>
        <taxon>Hedyotis-Oldenlandia complex</taxon>
        <taxon>Oldenlandia</taxon>
    </lineage>
</organism>